<organism evidence="12 13">
    <name type="scientific">Giardia duodenalis assemblage B</name>
    <dbReference type="NCBI Taxonomy" id="1394984"/>
    <lineage>
        <taxon>Eukaryota</taxon>
        <taxon>Metamonada</taxon>
        <taxon>Diplomonadida</taxon>
        <taxon>Hexamitidae</taxon>
        <taxon>Giardiinae</taxon>
        <taxon>Giardia</taxon>
    </lineage>
</organism>
<dbReference type="GO" id="GO:0005737">
    <property type="term" value="C:cytoplasm"/>
    <property type="evidence" value="ECO:0007669"/>
    <property type="project" value="UniProtKB-SubCell"/>
</dbReference>
<proteinExistence type="predicted"/>
<name>A0A132NXV6_GIAIN</name>
<keyword evidence="9" id="KW-0539">Nucleus</keyword>
<evidence type="ECO:0000256" key="2">
    <source>
        <dbReference type="ARBA" id="ARBA00004496"/>
    </source>
</evidence>
<evidence type="ECO:0000256" key="4">
    <source>
        <dbReference type="ARBA" id="ARBA00022490"/>
    </source>
</evidence>
<dbReference type="SUPFAM" id="SSF57850">
    <property type="entry name" value="RING/U-box"/>
    <property type="match status" value="1"/>
</dbReference>
<dbReference type="InterPro" id="IPR051031">
    <property type="entry name" value="RING-box_E3_Ubiquitin_Ligase"/>
</dbReference>
<evidence type="ECO:0000313" key="13">
    <source>
        <dbReference type="Proteomes" id="UP000070089"/>
    </source>
</evidence>
<comment type="pathway">
    <text evidence="3">Protein modification; protein ubiquitination.</text>
</comment>
<comment type="caution">
    <text evidence="12">The sequence shown here is derived from an EMBL/GenBank/DDBJ whole genome shotgun (WGS) entry which is preliminary data.</text>
</comment>
<dbReference type="GO" id="GO:0008270">
    <property type="term" value="F:zinc ion binding"/>
    <property type="evidence" value="ECO:0007669"/>
    <property type="project" value="UniProtKB-KW"/>
</dbReference>
<dbReference type="EMBL" id="JXTI01000020">
    <property type="protein sequence ID" value="KWX14908.1"/>
    <property type="molecule type" value="Genomic_DNA"/>
</dbReference>
<keyword evidence="6 10" id="KW-0863">Zinc-finger</keyword>
<dbReference type="PROSITE" id="PS50089">
    <property type="entry name" value="ZF_RING_2"/>
    <property type="match status" value="1"/>
</dbReference>
<evidence type="ECO:0000256" key="10">
    <source>
        <dbReference type="PROSITE-ProRule" id="PRU00175"/>
    </source>
</evidence>
<feature type="domain" description="RING-type" evidence="11">
    <location>
        <begin position="41"/>
        <end position="80"/>
    </location>
</feature>
<dbReference type="VEuPathDB" id="GiardiaDB:QR46_1119"/>
<evidence type="ECO:0000256" key="5">
    <source>
        <dbReference type="ARBA" id="ARBA00022723"/>
    </source>
</evidence>
<evidence type="ECO:0000256" key="6">
    <source>
        <dbReference type="ARBA" id="ARBA00022771"/>
    </source>
</evidence>
<evidence type="ECO:0000256" key="7">
    <source>
        <dbReference type="ARBA" id="ARBA00022786"/>
    </source>
</evidence>
<gene>
    <name evidence="12" type="ORF">QR46_1119</name>
</gene>
<evidence type="ECO:0000256" key="3">
    <source>
        <dbReference type="ARBA" id="ARBA00004906"/>
    </source>
</evidence>
<dbReference type="InterPro" id="IPR001841">
    <property type="entry name" value="Znf_RING"/>
</dbReference>
<evidence type="ECO:0000259" key="11">
    <source>
        <dbReference type="PROSITE" id="PS50089"/>
    </source>
</evidence>
<keyword evidence="8" id="KW-0862">Zinc</keyword>
<dbReference type="Pfam" id="PF12678">
    <property type="entry name" value="zf-rbx1"/>
    <property type="match status" value="1"/>
</dbReference>
<dbReference type="InterPro" id="IPR013083">
    <property type="entry name" value="Znf_RING/FYVE/PHD"/>
</dbReference>
<accession>A0A132NXV6</accession>
<sequence>MYNTTPKMTLRTLAVNKFVAWRFASELAACAVCKIPCHELCPTCASTDSTCSLVKSKCGHVFHAECIHTWLTSNVICPLCAAPWEAVSLK</sequence>
<dbReference type="SMART" id="SM00184">
    <property type="entry name" value="RING"/>
    <property type="match status" value="1"/>
</dbReference>
<reference evidence="12 13" key="1">
    <citation type="journal article" date="2015" name="Mol. Biochem. Parasitol.">
        <title>Identification of polymorphic genes for use in assemblage B genotyping assays through comparative genomics of multiple assemblage B Giardia duodenalis isolates.</title>
        <authorList>
            <person name="Wielinga C."/>
            <person name="Thompson R.C."/>
            <person name="Monis P."/>
            <person name="Ryan U."/>
        </authorList>
    </citation>
    <scope>NUCLEOTIDE SEQUENCE [LARGE SCALE GENOMIC DNA]</scope>
    <source>
        <strain evidence="12 13">BAH15c1</strain>
    </source>
</reference>
<dbReference type="OrthoDB" id="1681166at2759"/>
<evidence type="ECO:0000256" key="8">
    <source>
        <dbReference type="ARBA" id="ARBA00022833"/>
    </source>
</evidence>
<evidence type="ECO:0000256" key="9">
    <source>
        <dbReference type="ARBA" id="ARBA00023242"/>
    </source>
</evidence>
<evidence type="ECO:0000313" key="12">
    <source>
        <dbReference type="EMBL" id="KWX14908.1"/>
    </source>
</evidence>
<dbReference type="PANTHER" id="PTHR11210">
    <property type="entry name" value="RING BOX"/>
    <property type="match status" value="1"/>
</dbReference>
<dbReference type="Gene3D" id="3.30.40.10">
    <property type="entry name" value="Zinc/RING finger domain, C3HC4 (zinc finger)"/>
    <property type="match status" value="1"/>
</dbReference>
<dbReference type="GO" id="GO:0005634">
    <property type="term" value="C:nucleus"/>
    <property type="evidence" value="ECO:0007669"/>
    <property type="project" value="UniProtKB-SubCell"/>
</dbReference>
<dbReference type="Proteomes" id="UP000070089">
    <property type="component" value="Unassembled WGS sequence"/>
</dbReference>
<keyword evidence="5" id="KW-0479">Metal-binding</keyword>
<keyword evidence="7" id="KW-0833">Ubl conjugation pathway</keyword>
<keyword evidence="4" id="KW-0963">Cytoplasm</keyword>
<evidence type="ECO:0000256" key="1">
    <source>
        <dbReference type="ARBA" id="ARBA00004123"/>
    </source>
</evidence>
<protein>
    <submittedName>
        <fullName evidence="12">RING-H2 zinc finger protein/ APC11/ cyclin metabolism</fullName>
    </submittedName>
</protein>
<comment type="subcellular location">
    <subcellularLocation>
        <location evidence="2">Cytoplasm</location>
    </subcellularLocation>
    <subcellularLocation>
        <location evidence="1">Nucleus</location>
    </subcellularLocation>
</comment>
<dbReference type="AlphaFoldDB" id="A0A132NXV6"/>
<dbReference type="InterPro" id="IPR024766">
    <property type="entry name" value="Znf_RING_H2"/>
</dbReference>